<dbReference type="InterPro" id="IPR036425">
    <property type="entry name" value="MoaB/Mog-like_dom_sf"/>
</dbReference>
<dbReference type="GO" id="GO:0061599">
    <property type="term" value="F:molybdopterin molybdotransferase activity"/>
    <property type="evidence" value="ECO:0007669"/>
    <property type="project" value="UniProtKB-UniRule"/>
</dbReference>
<evidence type="ECO:0000256" key="2">
    <source>
        <dbReference type="ARBA" id="ARBA00002901"/>
    </source>
</evidence>
<dbReference type="Pfam" id="PF00994">
    <property type="entry name" value="MoCF_biosynth"/>
    <property type="match status" value="1"/>
</dbReference>
<dbReference type="eggNOG" id="COG0303">
    <property type="taxonomic scope" value="Bacteria"/>
</dbReference>
<dbReference type="Gene3D" id="2.170.190.11">
    <property type="entry name" value="Molybdopterin biosynthesis moea protein, domain 3"/>
    <property type="match status" value="1"/>
</dbReference>
<dbReference type="AlphaFoldDB" id="T0GTG2"/>
<evidence type="ECO:0000313" key="13">
    <source>
        <dbReference type="EMBL" id="EQB03243.1"/>
    </source>
</evidence>
<keyword evidence="8 11" id="KW-0460">Magnesium</keyword>
<dbReference type="InterPro" id="IPR036688">
    <property type="entry name" value="MoeA_C_domain_IV_sf"/>
</dbReference>
<sequence length="398" mass="40719">MARVVSLLPVSEAQARLLALAQPLPVEEAPVTSCAGRWLALDIAARRDQPWADLSAMDGYAVRAAEWPGPWRVSGASTAGGAIPAPLSAGEACRIFTGAPLPTGADAVLIQENAALTDGQLSGLDKPLTPGLHVRAMASDFRSGETLLAAGAQLSAARIALAVLAGHGALPVRKRPTVAILSTGNELVPPGAPAPPGTLPSSNAPMLAALLRTVPCEIVDLGIVADDLDALIQAFARAGQADIILSTGGASVGDHDLVRPAFTGAGGSLDFWKIRMRPGKPLMAGKLGASIFLGLPGNPVSAFVTAMLFLLPLVRHMGGAASPLPLRLNARLAAPLPATGERDDFLRAYRAEEGIVSVTSQDSAATAAMALADCLIWRPASSDAARAGDAVTILPFPQ</sequence>
<protein>
    <recommendedName>
        <fullName evidence="11">Molybdopterin molybdenumtransferase</fullName>
        <ecNumber evidence="11">2.10.1.1</ecNumber>
    </recommendedName>
</protein>
<evidence type="ECO:0000256" key="3">
    <source>
        <dbReference type="ARBA" id="ARBA00005046"/>
    </source>
</evidence>
<comment type="pathway">
    <text evidence="3 11">Cofactor biosynthesis; molybdopterin biosynthesis.</text>
</comment>
<evidence type="ECO:0000256" key="9">
    <source>
        <dbReference type="ARBA" id="ARBA00023150"/>
    </source>
</evidence>
<dbReference type="SMART" id="SM00852">
    <property type="entry name" value="MoCF_biosynth"/>
    <property type="match status" value="1"/>
</dbReference>
<evidence type="ECO:0000256" key="8">
    <source>
        <dbReference type="ARBA" id="ARBA00022842"/>
    </source>
</evidence>
<dbReference type="Gene3D" id="2.40.340.10">
    <property type="entry name" value="MoeA, C-terminal, domain IV"/>
    <property type="match status" value="1"/>
</dbReference>
<dbReference type="InterPro" id="IPR036135">
    <property type="entry name" value="MoeA_linker/N_sf"/>
</dbReference>
<keyword evidence="6 11" id="KW-0808">Transferase</keyword>
<feature type="domain" description="MoaB/Mog" evidence="12">
    <location>
        <begin position="179"/>
        <end position="316"/>
    </location>
</feature>
<keyword evidence="7 11" id="KW-0479">Metal-binding</keyword>
<proteinExistence type="inferred from homology"/>
<keyword evidence="5 11" id="KW-0500">Molybdenum</keyword>
<organism evidence="13 14">
    <name type="scientific">Sphingobium baderi LL03</name>
    <dbReference type="NCBI Taxonomy" id="1114964"/>
    <lineage>
        <taxon>Bacteria</taxon>
        <taxon>Pseudomonadati</taxon>
        <taxon>Pseudomonadota</taxon>
        <taxon>Alphaproteobacteria</taxon>
        <taxon>Sphingomonadales</taxon>
        <taxon>Sphingomonadaceae</taxon>
        <taxon>Sphingobium</taxon>
    </lineage>
</organism>
<comment type="caution">
    <text evidence="13">The sequence shown here is derived from an EMBL/GenBank/DDBJ whole genome shotgun (WGS) entry which is preliminary data.</text>
</comment>
<dbReference type="Pfam" id="PF03453">
    <property type="entry name" value="MoeA_N"/>
    <property type="match status" value="1"/>
</dbReference>
<evidence type="ECO:0000256" key="11">
    <source>
        <dbReference type="RuleBase" id="RU365090"/>
    </source>
</evidence>
<evidence type="ECO:0000256" key="4">
    <source>
        <dbReference type="ARBA" id="ARBA00010763"/>
    </source>
</evidence>
<dbReference type="Pfam" id="PF03454">
    <property type="entry name" value="MoeA_C"/>
    <property type="match status" value="1"/>
</dbReference>
<accession>T0GTG2</accession>
<dbReference type="UniPathway" id="UPA00344"/>
<dbReference type="FunFam" id="3.40.980.10:FF:000004">
    <property type="entry name" value="Molybdopterin molybdenumtransferase"/>
    <property type="match status" value="1"/>
</dbReference>
<dbReference type="SUPFAM" id="SSF63882">
    <property type="entry name" value="MoeA N-terminal region -like"/>
    <property type="match status" value="1"/>
</dbReference>
<dbReference type="SUPFAM" id="SSF53218">
    <property type="entry name" value="Molybdenum cofactor biosynthesis proteins"/>
    <property type="match status" value="1"/>
</dbReference>
<dbReference type="EC" id="2.10.1.1" evidence="11"/>
<comment type="catalytic activity">
    <reaction evidence="10">
        <text>adenylyl-molybdopterin + molybdate = Mo-molybdopterin + AMP + H(+)</text>
        <dbReference type="Rhea" id="RHEA:35047"/>
        <dbReference type="ChEBI" id="CHEBI:15378"/>
        <dbReference type="ChEBI" id="CHEBI:36264"/>
        <dbReference type="ChEBI" id="CHEBI:62727"/>
        <dbReference type="ChEBI" id="CHEBI:71302"/>
        <dbReference type="ChEBI" id="CHEBI:456215"/>
        <dbReference type="EC" id="2.10.1.1"/>
    </reaction>
</comment>
<comment type="function">
    <text evidence="2 11">Catalyzes the insertion of molybdate into adenylated molybdopterin with the concomitant release of AMP.</text>
</comment>
<reference evidence="13 14" key="1">
    <citation type="journal article" date="2013" name="Genome Announc.">
        <title>Draft Genome Sequence of a Hexachlorocyclohexane-Degrading Bacterium, Sphingobium baderi Strain LL03T.</title>
        <authorList>
            <person name="Kaur J."/>
            <person name="Verma H."/>
            <person name="Tripathi C."/>
            <person name="Khurana J.P."/>
            <person name="Lal R."/>
        </authorList>
    </citation>
    <scope>NUCLEOTIDE SEQUENCE [LARGE SCALE GENOMIC DNA]</scope>
    <source>
        <strain evidence="13 14">LL03</strain>
    </source>
</reference>
<dbReference type="CDD" id="cd00887">
    <property type="entry name" value="MoeA"/>
    <property type="match status" value="1"/>
</dbReference>
<dbReference type="GO" id="GO:0006777">
    <property type="term" value="P:Mo-molybdopterin cofactor biosynthetic process"/>
    <property type="evidence" value="ECO:0007669"/>
    <property type="project" value="UniProtKB-UniRule"/>
</dbReference>
<dbReference type="GO" id="GO:0046872">
    <property type="term" value="F:metal ion binding"/>
    <property type="evidence" value="ECO:0007669"/>
    <property type="project" value="UniProtKB-UniRule"/>
</dbReference>
<dbReference type="EMBL" id="ATIB01000043">
    <property type="protein sequence ID" value="EQB03243.1"/>
    <property type="molecule type" value="Genomic_DNA"/>
</dbReference>
<dbReference type="PANTHER" id="PTHR10192">
    <property type="entry name" value="MOLYBDOPTERIN BIOSYNTHESIS PROTEIN"/>
    <property type="match status" value="1"/>
</dbReference>
<dbReference type="GO" id="GO:0005829">
    <property type="term" value="C:cytosol"/>
    <property type="evidence" value="ECO:0007669"/>
    <property type="project" value="TreeGrafter"/>
</dbReference>
<dbReference type="InterPro" id="IPR001453">
    <property type="entry name" value="MoaB/Mog_dom"/>
</dbReference>
<dbReference type="Gene3D" id="3.40.980.10">
    <property type="entry name" value="MoaB/Mog-like domain"/>
    <property type="match status" value="1"/>
</dbReference>
<dbReference type="SUPFAM" id="SSF63867">
    <property type="entry name" value="MoeA C-terminal domain-like"/>
    <property type="match status" value="1"/>
</dbReference>
<comment type="similarity">
    <text evidence="4 11">Belongs to the MoeA family.</text>
</comment>
<name>T0GTG2_9SPHN</name>
<dbReference type="PATRIC" id="fig|1114964.3.peg.1333"/>
<gene>
    <name evidence="13" type="ORF">L485_06860</name>
</gene>
<evidence type="ECO:0000256" key="10">
    <source>
        <dbReference type="ARBA" id="ARBA00047317"/>
    </source>
</evidence>
<dbReference type="Proteomes" id="UP000015524">
    <property type="component" value="Unassembled WGS sequence"/>
</dbReference>
<evidence type="ECO:0000313" key="14">
    <source>
        <dbReference type="Proteomes" id="UP000015524"/>
    </source>
</evidence>
<dbReference type="Gene3D" id="3.90.105.10">
    <property type="entry name" value="Molybdopterin biosynthesis moea protein, domain 2"/>
    <property type="match status" value="1"/>
</dbReference>
<dbReference type="InterPro" id="IPR038987">
    <property type="entry name" value="MoeA-like"/>
</dbReference>
<evidence type="ECO:0000256" key="6">
    <source>
        <dbReference type="ARBA" id="ARBA00022679"/>
    </source>
</evidence>
<evidence type="ECO:0000256" key="1">
    <source>
        <dbReference type="ARBA" id="ARBA00001946"/>
    </source>
</evidence>
<evidence type="ECO:0000256" key="5">
    <source>
        <dbReference type="ARBA" id="ARBA00022505"/>
    </source>
</evidence>
<dbReference type="InterPro" id="IPR005110">
    <property type="entry name" value="MoeA_linker/N"/>
</dbReference>
<comment type="cofactor">
    <cofactor evidence="1 11">
        <name>Mg(2+)</name>
        <dbReference type="ChEBI" id="CHEBI:18420"/>
    </cofactor>
</comment>
<evidence type="ECO:0000259" key="12">
    <source>
        <dbReference type="SMART" id="SM00852"/>
    </source>
</evidence>
<keyword evidence="9 11" id="KW-0501">Molybdenum cofactor biosynthesis</keyword>
<evidence type="ECO:0000256" key="7">
    <source>
        <dbReference type="ARBA" id="ARBA00022723"/>
    </source>
</evidence>
<keyword evidence="14" id="KW-1185">Reference proteome</keyword>
<dbReference type="PANTHER" id="PTHR10192:SF5">
    <property type="entry name" value="GEPHYRIN"/>
    <property type="match status" value="1"/>
</dbReference>
<dbReference type="InterPro" id="IPR005111">
    <property type="entry name" value="MoeA_C_domain_IV"/>
</dbReference>